<proteinExistence type="predicted"/>
<dbReference type="GO" id="GO:0140359">
    <property type="term" value="F:ABC-type transporter activity"/>
    <property type="evidence" value="ECO:0007669"/>
    <property type="project" value="InterPro"/>
</dbReference>
<evidence type="ECO:0008006" key="8">
    <source>
        <dbReference type="Google" id="ProtNLM"/>
    </source>
</evidence>
<reference evidence="7" key="1">
    <citation type="submission" date="2018-05" db="EMBL/GenBank/DDBJ databases">
        <authorList>
            <person name="Lanie J.A."/>
            <person name="Ng W.-L."/>
            <person name="Kazmierczak K.M."/>
            <person name="Andrzejewski T.M."/>
            <person name="Davidsen T.M."/>
            <person name="Wayne K.J."/>
            <person name="Tettelin H."/>
            <person name="Glass J.I."/>
            <person name="Rusch D."/>
            <person name="Podicherti R."/>
            <person name="Tsui H.-C.T."/>
            <person name="Winkler M.E."/>
        </authorList>
    </citation>
    <scope>NUCLEOTIDE SEQUENCE</scope>
</reference>
<keyword evidence="5 6" id="KW-0472">Membrane</keyword>
<organism evidence="7">
    <name type="scientific">marine metagenome</name>
    <dbReference type="NCBI Taxonomy" id="408172"/>
    <lineage>
        <taxon>unclassified sequences</taxon>
        <taxon>metagenomes</taxon>
        <taxon>ecological metagenomes</taxon>
    </lineage>
</organism>
<keyword evidence="3 6" id="KW-0812">Transmembrane</keyword>
<name>A0A381XCM4_9ZZZZ</name>
<feature type="non-terminal residue" evidence="7">
    <location>
        <position position="127"/>
    </location>
</feature>
<feature type="transmembrane region" description="Helical" evidence="6">
    <location>
        <begin position="76"/>
        <end position="96"/>
    </location>
</feature>
<sequence>VFLVMAGTSFTNSFFLAGVIDMTPFFDTLPFLLIPFVPALTMRAWSEEHAQGTVELLLTLPLQPVQVVTGKYSAALLYYGLVLAGSLPIVAMLLWLGEPDLGMIFCGYIGALLLGALFLAFGQFLSS</sequence>
<feature type="non-terminal residue" evidence="7">
    <location>
        <position position="1"/>
    </location>
</feature>
<evidence type="ECO:0000256" key="2">
    <source>
        <dbReference type="ARBA" id="ARBA00022475"/>
    </source>
</evidence>
<dbReference type="EMBL" id="UINC01014554">
    <property type="protein sequence ID" value="SVA62003.1"/>
    <property type="molecule type" value="Genomic_DNA"/>
</dbReference>
<dbReference type="PANTHER" id="PTHR30294:SF29">
    <property type="entry name" value="MULTIDRUG ABC TRANSPORTER PERMEASE YBHS-RELATED"/>
    <property type="match status" value="1"/>
</dbReference>
<keyword evidence="2" id="KW-1003">Cell membrane</keyword>
<keyword evidence="4 6" id="KW-1133">Transmembrane helix</keyword>
<dbReference type="Pfam" id="PF12679">
    <property type="entry name" value="ABC2_membrane_2"/>
    <property type="match status" value="1"/>
</dbReference>
<evidence type="ECO:0000256" key="4">
    <source>
        <dbReference type="ARBA" id="ARBA00022989"/>
    </source>
</evidence>
<feature type="transmembrane region" description="Helical" evidence="6">
    <location>
        <begin position="102"/>
        <end position="125"/>
    </location>
</feature>
<evidence type="ECO:0000256" key="6">
    <source>
        <dbReference type="SAM" id="Phobius"/>
    </source>
</evidence>
<comment type="subcellular location">
    <subcellularLocation>
        <location evidence="1">Cell membrane</location>
        <topology evidence="1">Multi-pass membrane protein</topology>
    </subcellularLocation>
</comment>
<protein>
    <recommendedName>
        <fullName evidence="8">ABC-2 type transporter domain-containing protein</fullName>
    </recommendedName>
</protein>
<evidence type="ECO:0000256" key="5">
    <source>
        <dbReference type="ARBA" id="ARBA00023136"/>
    </source>
</evidence>
<dbReference type="GO" id="GO:0005886">
    <property type="term" value="C:plasma membrane"/>
    <property type="evidence" value="ECO:0007669"/>
    <property type="project" value="UniProtKB-SubCell"/>
</dbReference>
<evidence type="ECO:0000313" key="7">
    <source>
        <dbReference type="EMBL" id="SVA62003.1"/>
    </source>
</evidence>
<evidence type="ECO:0000256" key="3">
    <source>
        <dbReference type="ARBA" id="ARBA00022692"/>
    </source>
</evidence>
<dbReference type="AlphaFoldDB" id="A0A381XCM4"/>
<gene>
    <name evidence="7" type="ORF">METZ01_LOCUS114857</name>
</gene>
<dbReference type="InterPro" id="IPR051449">
    <property type="entry name" value="ABC-2_transporter_component"/>
</dbReference>
<feature type="transmembrane region" description="Helical" evidence="6">
    <location>
        <begin position="14"/>
        <end position="37"/>
    </location>
</feature>
<evidence type="ECO:0000256" key="1">
    <source>
        <dbReference type="ARBA" id="ARBA00004651"/>
    </source>
</evidence>
<dbReference type="PANTHER" id="PTHR30294">
    <property type="entry name" value="MEMBRANE COMPONENT OF ABC TRANSPORTER YHHJ-RELATED"/>
    <property type="match status" value="1"/>
</dbReference>
<accession>A0A381XCM4</accession>